<dbReference type="Proteomes" id="UP000515135">
    <property type="component" value="Unplaced"/>
</dbReference>
<dbReference type="GeneID" id="109477049"/>
<dbReference type="InterPro" id="IPR016187">
    <property type="entry name" value="CTDL_fold"/>
</dbReference>
<dbReference type="PANTHER" id="PTHR23150:SF19">
    <property type="entry name" value="FORMYLGLYCINE-GENERATING ENZYME"/>
    <property type="match status" value="1"/>
</dbReference>
<protein>
    <submittedName>
        <fullName evidence="6">Sulfatase-modifying factor 1-like</fullName>
    </submittedName>
</protein>
<feature type="region of interest" description="Disordered" evidence="2">
    <location>
        <begin position="63"/>
        <end position="97"/>
    </location>
</feature>
<organism evidence="5 6">
    <name type="scientific">Branchiostoma belcheri</name>
    <name type="common">Amphioxus</name>
    <dbReference type="NCBI Taxonomy" id="7741"/>
    <lineage>
        <taxon>Eukaryota</taxon>
        <taxon>Metazoa</taxon>
        <taxon>Chordata</taxon>
        <taxon>Cephalochordata</taxon>
        <taxon>Leptocardii</taxon>
        <taxon>Amphioxiformes</taxon>
        <taxon>Branchiostomatidae</taxon>
        <taxon>Branchiostoma</taxon>
    </lineage>
</organism>
<dbReference type="Gene3D" id="3.90.1580.10">
    <property type="entry name" value="paralog of FGE (formylglycine-generating enzyme)"/>
    <property type="match status" value="1"/>
</dbReference>
<dbReference type="Pfam" id="PF03781">
    <property type="entry name" value="FGE-sulfatase"/>
    <property type="match status" value="1"/>
</dbReference>
<evidence type="ECO:0000259" key="4">
    <source>
        <dbReference type="Pfam" id="PF03781"/>
    </source>
</evidence>
<dbReference type="GO" id="GO:0120147">
    <property type="term" value="F:formylglycine-generating oxidase activity"/>
    <property type="evidence" value="ECO:0007669"/>
    <property type="project" value="TreeGrafter"/>
</dbReference>
<dbReference type="AlphaFoldDB" id="A0A6P4ZHX7"/>
<feature type="compositionally biased region" description="Polar residues" evidence="2">
    <location>
        <begin position="87"/>
        <end position="97"/>
    </location>
</feature>
<keyword evidence="3" id="KW-0732">Signal</keyword>
<dbReference type="PANTHER" id="PTHR23150">
    <property type="entry name" value="SULFATASE MODIFYING FACTOR 1, 2"/>
    <property type="match status" value="1"/>
</dbReference>
<evidence type="ECO:0000256" key="1">
    <source>
        <dbReference type="ARBA" id="ARBA00005310"/>
    </source>
</evidence>
<evidence type="ECO:0000313" key="5">
    <source>
        <dbReference type="Proteomes" id="UP000515135"/>
    </source>
</evidence>
<dbReference type="InterPro" id="IPR051043">
    <property type="entry name" value="Sulfatase_Mod_Factor_Kinase"/>
</dbReference>
<keyword evidence="5" id="KW-1185">Reference proteome</keyword>
<feature type="chain" id="PRO_5028144850" evidence="3">
    <location>
        <begin position="38"/>
        <end position="394"/>
    </location>
</feature>
<accession>A0A6P4ZHX7</accession>
<dbReference type="InterPro" id="IPR005532">
    <property type="entry name" value="SUMF_dom"/>
</dbReference>
<proteinExistence type="inferred from homology"/>
<reference evidence="6" key="1">
    <citation type="submission" date="2025-08" db="UniProtKB">
        <authorList>
            <consortium name="RefSeq"/>
        </authorList>
    </citation>
    <scope>IDENTIFICATION</scope>
    <source>
        <tissue evidence="6">Gonad</tissue>
    </source>
</reference>
<dbReference type="GO" id="GO:0005783">
    <property type="term" value="C:endoplasmic reticulum"/>
    <property type="evidence" value="ECO:0007669"/>
    <property type="project" value="TreeGrafter"/>
</dbReference>
<name>A0A6P4ZHX7_BRABE</name>
<evidence type="ECO:0000313" key="6">
    <source>
        <dbReference type="RefSeq" id="XP_019633639.1"/>
    </source>
</evidence>
<dbReference type="KEGG" id="bbel:109477049"/>
<sequence length="394" mass="43769">MAASVAKKNLFFQLQCHIRYTWTVVLLLVLLPVLLQGQEPEETCKSDSDEGCGCAATSRDKAASYSKPAEGEGGAATSNSDKKSSETEGGSATTATRTNQMVFVRGGEFTMGTDAVRFPQDGEGPARRVRVDSFYADVYEVSNAEFEIFVKDAGFVTEAEKFQDSFVLENIISEQVKREITQAVAGAPWWLPVPGADWRHPEGPDSDISSRMDHPVVHVSWNDAVAYCTWAGKRLPTEAEWEYASRGGLENRLYPWGNNPMPKGEHRMNIWQGKFPEENTEEDGYYSTAPVTSYKPNKFGLYNTAGNVWEWVSDWLSVRHTKELQVNPKGPASSATNDKVKKGGSYMCHEDYCYRYRNAARSQNTPDSSASNLGFRCFADKLPQGVGEVKVVEL</sequence>
<evidence type="ECO:0000256" key="3">
    <source>
        <dbReference type="SAM" id="SignalP"/>
    </source>
</evidence>
<dbReference type="SUPFAM" id="SSF56436">
    <property type="entry name" value="C-type lectin-like"/>
    <property type="match status" value="1"/>
</dbReference>
<dbReference type="OrthoDB" id="659at2759"/>
<comment type="similarity">
    <text evidence="1">Belongs to the sulfatase-modifying factor family.</text>
</comment>
<feature type="signal peptide" evidence="3">
    <location>
        <begin position="1"/>
        <end position="37"/>
    </location>
</feature>
<evidence type="ECO:0000256" key="2">
    <source>
        <dbReference type="SAM" id="MobiDB-lite"/>
    </source>
</evidence>
<gene>
    <name evidence="6" type="primary">LOC109477049</name>
</gene>
<dbReference type="RefSeq" id="XP_019633639.1">
    <property type="nucleotide sequence ID" value="XM_019778080.1"/>
</dbReference>
<feature type="domain" description="Sulfatase-modifying factor enzyme-like" evidence="4">
    <location>
        <begin position="98"/>
        <end position="377"/>
    </location>
</feature>
<dbReference type="InterPro" id="IPR042095">
    <property type="entry name" value="SUMF_sf"/>
</dbReference>